<feature type="domain" description="Poly(A) RNA polymerase mitochondrial-like central palm" evidence="11">
    <location>
        <begin position="201"/>
        <end position="288"/>
    </location>
</feature>
<dbReference type="SUPFAM" id="SSF81301">
    <property type="entry name" value="Nucleotidyltransferase"/>
    <property type="match status" value="1"/>
</dbReference>
<dbReference type="InterPro" id="IPR054708">
    <property type="entry name" value="MTPAP-like_central"/>
</dbReference>
<evidence type="ECO:0000256" key="8">
    <source>
        <dbReference type="ARBA" id="ARBA00038491"/>
    </source>
</evidence>
<evidence type="ECO:0000256" key="9">
    <source>
        <dbReference type="SAM" id="MobiDB-lite"/>
    </source>
</evidence>
<evidence type="ECO:0000313" key="13">
    <source>
        <dbReference type="Proteomes" id="UP000759131"/>
    </source>
</evidence>
<dbReference type="AlphaFoldDB" id="A0A7R9PZ21"/>
<dbReference type="Proteomes" id="UP000759131">
    <property type="component" value="Unassembled WGS sequence"/>
</dbReference>
<dbReference type="Pfam" id="PF22600">
    <property type="entry name" value="MTPAP-like_central"/>
    <property type="match status" value="2"/>
</dbReference>
<sequence>MSHHSSHTHIQSQSPAVGFPFAFDSFQTNAPKAKRNRANRNRNRKMRADSTASSLGMPAIGHMSDDHSSRPTLPKPNATARTHYNQQQHHQHQHQQQQHYHQRSGGQKKPQWYYADSGNGAGTLDQYRFQPPTDRQNSRFRERAQSNASMGGQSVGTVTSDYGRNHTRDQRWSGGYRRNEGRSAGHRNYYQRRKFNRGDVLTREMENHGMDNEQTPERLTRKTHLKDALHKILSSNFPNYEVEPFIVGSSANGLANNKSDVDICLVMTEIVEKRSAKDVKHVEPLKESDNRDSLINLDLISVTRDDLLDSVEKETSTPEPAVVDPAVETKPVVEKTDELKAIINYESDGEKLNVTACESPRSMASGAGSVSSTDPSIPMLKKVEEVLKNYNFVLNMQIIMAKVPILKFVDRISGIEVTLNVNKLVSIRNTVLIHDYVKYACSPPVLPCLQQLNPNGYTVKEAMHALRTNRKPKSWKSLNNSSLRDLLLGFLEYYSYSFCFAKDALSVRTAHVLPKHVVQRYKSDDNSYNHWKFLCVEEPFNRTNTARSVYDEVMFERILSVFRVNACSPPVLPCLQQLNPNGYTVKEAMHALRTNRKPKSWKSLNNSSLRDLLLGFLEYYSYSFCFAKDALSVRTAHVLPKHVVQRYKSDDNSYNHWKFLCVEEPFNRTNTARSVYDEVMFERILSVFRVSHYTLRRFPRLDSIMSSKEYNNDYTKVIDQYVTAIEPRPVVTVAGSPPVSVSPKTAAASVRESPLPSPDRKDTPDGVRPPTTPSVAAESSPKSSPKTGD</sequence>
<feature type="domain" description="PAP-associated" evidence="10">
    <location>
        <begin position="482"/>
        <end position="544"/>
    </location>
</feature>
<comment type="subcellular location">
    <subcellularLocation>
        <location evidence="3">Cytoplasm</location>
    </subcellularLocation>
</comment>
<dbReference type="PANTHER" id="PTHR12271:SF40">
    <property type="entry name" value="POLY(A) RNA POLYMERASE GLD2"/>
    <property type="match status" value="1"/>
</dbReference>
<dbReference type="GO" id="GO:0046872">
    <property type="term" value="F:metal ion binding"/>
    <property type="evidence" value="ECO:0007669"/>
    <property type="project" value="UniProtKB-KW"/>
</dbReference>
<accession>A0A7R9PZ21</accession>
<evidence type="ECO:0000256" key="4">
    <source>
        <dbReference type="ARBA" id="ARBA00022490"/>
    </source>
</evidence>
<feature type="domain" description="PAP-associated" evidence="10">
    <location>
        <begin position="608"/>
        <end position="670"/>
    </location>
</feature>
<evidence type="ECO:0000313" key="12">
    <source>
        <dbReference type="EMBL" id="CAD7626096.1"/>
    </source>
</evidence>
<evidence type="ECO:0000256" key="2">
    <source>
        <dbReference type="ARBA" id="ARBA00001946"/>
    </source>
</evidence>
<evidence type="ECO:0000259" key="10">
    <source>
        <dbReference type="Pfam" id="PF03828"/>
    </source>
</evidence>
<keyword evidence="6" id="KW-0479">Metal-binding</keyword>
<comment type="cofactor">
    <cofactor evidence="2">
        <name>Mg(2+)</name>
        <dbReference type="ChEBI" id="CHEBI:18420"/>
    </cofactor>
</comment>
<comment type="cofactor">
    <cofactor evidence="1">
        <name>Mn(2+)</name>
        <dbReference type="ChEBI" id="CHEBI:29035"/>
    </cofactor>
</comment>
<dbReference type="GO" id="GO:1990817">
    <property type="term" value="F:poly(A) RNA polymerase activity"/>
    <property type="evidence" value="ECO:0007669"/>
    <property type="project" value="TreeGrafter"/>
</dbReference>
<name>A0A7R9PZ21_9ACAR</name>
<evidence type="ECO:0000256" key="5">
    <source>
        <dbReference type="ARBA" id="ARBA00022679"/>
    </source>
</evidence>
<dbReference type="EMBL" id="OC858136">
    <property type="protein sequence ID" value="CAD7626096.1"/>
    <property type="molecule type" value="Genomic_DNA"/>
</dbReference>
<dbReference type="OrthoDB" id="2274644at2759"/>
<feature type="domain" description="Poly(A) RNA polymerase mitochondrial-like central palm" evidence="11">
    <location>
        <begin position="372"/>
        <end position="437"/>
    </location>
</feature>
<dbReference type="PANTHER" id="PTHR12271">
    <property type="entry name" value="POLY A POLYMERASE CID PAP -RELATED"/>
    <property type="match status" value="1"/>
</dbReference>
<dbReference type="EMBL" id="CAJPIZ010003561">
    <property type="protein sequence ID" value="CAG2106526.1"/>
    <property type="molecule type" value="Genomic_DNA"/>
</dbReference>
<dbReference type="Gene3D" id="3.30.460.10">
    <property type="entry name" value="Beta Polymerase, domain 2"/>
    <property type="match status" value="1"/>
</dbReference>
<evidence type="ECO:0000256" key="1">
    <source>
        <dbReference type="ARBA" id="ARBA00001936"/>
    </source>
</evidence>
<evidence type="ECO:0000256" key="3">
    <source>
        <dbReference type="ARBA" id="ARBA00004496"/>
    </source>
</evidence>
<dbReference type="CDD" id="cd05402">
    <property type="entry name" value="NT_PAP_TUTase"/>
    <property type="match status" value="1"/>
</dbReference>
<evidence type="ECO:0000256" key="7">
    <source>
        <dbReference type="ARBA" id="ARBA00022842"/>
    </source>
</evidence>
<keyword evidence="13" id="KW-1185">Reference proteome</keyword>
<feature type="compositionally biased region" description="Polar residues" evidence="9">
    <location>
        <begin position="780"/>
        <end position="789"/>
    </location>
</feature>
<feature type="compositionally biased region" description="Polar residues" evidence="9">
    <location>
        <begin position="145"/>
        <end position="162"/>
    </location>
</feature>
<keyword evidence="4" id="KW-0963">Cytoplasm</keyword>
<reference evidence="12" key="1">
    <citation type="submission" date="2020-11" db="EMBL/GenBank/DDBJ databases">
        <authorList>
            <person name="Tran Van P."/>
        </authorList>
    </citation>
    <scope>NUCLEOTIDE SEQUENCE</scope>
</reference>
<proteinExistence type="inferred from homology"/>
<feature type="compositionally biased region" description="Basic residues" evidence="9">
    <location>
        <begin position="32"/>
        <end position="45"/>
    </location>
</feature>
<comment type="similarity">
    <text evidence="8">Belongs to the DNA polymerase type-B-like family. GLD2 subfamily.</text>
</comment>
<feature type="region of interest" description="Disordered" evidence="9">
    <location>
        <begin position="28"/>
        <end position="187"/>
    </location>
</feature>
<dbReference type="InterPro" id="IPR043519">
    <property type="entry name" value="NT_sf"/>
</dbReference>
<keyword evidence="5" id="KW-0808">Transferase</keyword>
<feature type="region of interest" description="Disordered" evidence="9">
    <location>
        <begin position="732"/>
        <end position="789"/>
    </location>
</feature>
<dbReference type="GO" id="GO:0005737">
    <property type="term" value="C:cytoplasm"/>
    <property type="evidence" value="ECO:0007669"/>
    <property type="project" value="UniProtKB-SubCell"/>
</dbReference>
<dbReference type="SUPFAM" id="SSF81631">
    <property type="entry name" value="PAP/OAS1 substrate-binding domain"/>
    <property type="match status" value="2"/>
</dbReference>
<feature type="compositionally biased region" description="Basic and acidic residues" evidence="9">
    <location>
        <begin position="163"/>
        <end position="183"/>
    </location>
</feature>
<evidence type="ECO:0000259" key="11">
    <source>
        <dbReference type="Pfam" id="PF22600"/>
    </source>
</evidence>
<evidence type="ECO:0000256" key="6">
    <source>
        <dbReference type="ARBA" id="ARBA00022723"/>
    </source>
</evidence>
<gene>
    <name evidence="12" type="ORF">OSB1V03_LOCUS6529</name>
</gene>
<protein>
    <recommendedName>
        <fullName evidence="14">PAP-associated domain-containing protein</fullName>
    </recommendedName>
</protein>
<organism evidence="12">
    <name type="scientific">Medioppia subpectinata</name>
    <dbReference type="NCBI Taxonomy" id="1979941"/>
    <lineage>
        <taxon>Eukaryota</taxon>
        <taxon>Metazoa</taxon>
        <taxon>Ecdysozoa</taxon>
        <taxon>Arthropoda</taxon>
        <taxon>Chelicerata</taxon>
        <taxon>Arachnida</taxon>
        <taxon>Acari</taxon>
        <taxon>Acariformes</taxon>
        <taxon>Sarcoptiformes</taxon>
        <taxon>Oribatida</taxon>
        <taxon>Brachypylina</taxon>
        <taxon>Oppioidea</taxon>
        <taxon>Oppiidae</taxon>
        <taxon>Medioppia</taxon>
    </lineage>
</organism>
<dbReference type="InterPro" id="IPR002058">
    <property type="entry name" value="PAP_assoc"/>
</dbReference>
<keyword evidence="7" id="KW-0460">Magnesium</keyword>
<evidence type="ECO:0008006" key="14">
    <source>
        <dbReference type="Google" id="ProtNLM"/>
    </source>
</evidence>
<dbReference type="Gene3D" id="1.10.1410.10">
    <property type="match status" value="2"/>
</dbReference>
<dbReference type="GO" id="GO:0031123">
    <property type="term" value="P:RNA 3'-end processing"/>
    <property type="evidence" value="ECO:0007669"/>
    <property type="project" value="TreeGrafter"/>
</dbReference>
<dbReference type="Pfam" id="PF03828">
    <property type="entry name" value="PAP_assoc"/>
    <property type="match status" value="2"/>
</dbReference>